<sequence>MIYINTLFLLFYLSIIIATMITIIMDNRQPTKTMAWILVLVFLPIVGFVLYIFFGQNIRKERFISQRSLDKLSKQTMFEYIEQQNLRLPLAHSALIQFFQSQNMAFPFKDNEAEIYTSGHDFILSLLKEIGSAQHHIHLVSYIFEDDALGYLIADALIDKARQGIEVRLIYDDVGCWKVKNKFWQRIRNGGVEVYAFMPVHFPAFTSKMNYRNHRKLCVVDGKTAFIGGMNIALRYLKGTKKMQWRDTHLKVVGGAVYGIQRAFLIDWYFVSQTLLTSSVYYPPLSNGISNEGIAQVVTGSPVSVWPDIMQGFIRIILEAKNYVYIETPYFLPTEPFMAAITNAALSGVDVRLLIPAQSDALITSLATHSYIPEALEAGVKVFLYQKGFNHSKLLVCDDSLCTCGSTNIDFRSFENNFESNIIFYDSKMAKRMKEVFIEDENNSILVVDYIANKKRSFAVRLWESILRLLSPLL</sequence>
<dbReference type="SMART" id="SM00155">
    <property type="entry name" value="PLDc"/>
    <property type="match status" value="2"/>
</dbReference>
<evidence type="ECO:0000256" key="9">
    <source>
        <dbReference type="ARBA" id="ARBA00023136"/>
    </source>
</evidence>
<name>A0ABS6YFL8_9BACT</name>
<evidence type="ECO:0000256" key="10">
    <source>
        <dbReference type="ARBA" id="ARBA00023209"/>
    </source>
</evidence>
<evidence type="ECO:0000256" key="13">
    <source>
        <dbReference type="NCBIfam" id="TIGR04265"/>
    </source>
</evidence>
<dbReference type="Pfam" id="PF13091">
    <property type="entry name" value="PLDc_2"/>
    <property type="match status" value="2"/>
</dbReference>
<evidence type="ECO:0000256" key="5">
    <source>
        <dbReference type="ARBA" id="ARBA00022692"/>
    </source>
</evidence>
<comment type="similarity">
    <text evidence="12">Belongs to the phospholipase D family. Cardiolipin synthase subfamily.</text>
</comment>
<feature type="active site" evidence="12">
    <location>
        <position position="216"/>
    </location>
</feature>
<reference evidence="15 16" key="1">
    <citation type="submission" date="2021-07" db="EMBL/GenBank/DDBJ databases">
        <title>Genomic diversity and antimicrobial resistance of Prevotella spp. isolated from chronic lung disease airways.</title>
        <authorList>
            <person name="Webb K.A."/>
            <person name="Olagoke O.S."/>
            <person name="Baird T."/>
            <person name="Neill J."/>
            <person name="Pham A."/>
            <person name="Wells T.J."/>
            <person name="Ramsay K.A."/>
            <person name="Bell S.C."/>
            <person name="Sarovich D.S."/>
            <person name="Price E.P."/>
        </authorList>
    </citation>
    <scope>NUCLEOTIDE SEQUENCE [LARGE SCALE GENOMIC DNA]</scope>
    <source>
        <strain evidence="15 16">SCHI0011.S.12</strain>
    </source>
</reference>
<evidence type="ECO:0000256" key="2">
    <source>
        <dbReference type="ARBA" id="ARBA00022475"/>
    </source>
</evidence>
<dbReference type="Proteomes" id="UP000788426">
    <property type="component" value="Unassembled WGS sequence"/>
</dbReference>
<evidence type="ECO:0000313" key="16">
    <source>
        <dbReference type="Proteomes" id="UP000788426"/>
    </source>
</evidence>
<evidence type="ECO:0000256" key="4">
    <source>
        <dbReference type="ARBA" id="ARBA00022679"/>
    </source>
</evidence>
<dbReference type="HAMAP" id="MF_01916">
    <property type="entry name" value="Cardiolipin_synth_Cls"/>
    <property type="match status" value="1"/>
</dbReference>
<comment type="catalytic activity">
    <reaction evidence="12">
        <text>2 a 1,2-diacyl-sn-glycero-3-phospho-(1'-sn-glycerol) = a cardiolipin + glycerol</text>
        <dbReference type="Rhea" id="RHEA:31451"/>
        <dbReference type="ChEBI" id="CHEBI:17754"/>
        <dbReference type="ChEBI" id="CHEBI:62237"/>
        <dbReference type="ChEBI" id="CHEBI:64716"/>
    </reaction>
</comment>
<comment type="subcellular location">
    <subcellularLocation>
        <location evidence="1 12">Cell membrane</location>
        <topology evidence="1 12">Multi-pass membrane protein</topology>
    </subcellularLocation>
</comment>
<gene>
    <name evidence="15" type="primary">cls</name>
    <name evidence="15" type="ORF">KZO38_06975</name>
</gene>
<dbReference type="PANTHER" id="PTHR21248">
    <property type="entry name" value="CARDIOLIPIN SYNTHASE"/>
    <property type="match status" value="1"/>
</dbReference>
<feature type="transmembrane region" description="Helical" evidence="12">
    <location>
        <begin position="36"/>
        <end position="54"/>
    </location>
</feature>
<dbReference type="InterPro" id="IPR001736">
    <property type="entry name" value="PLipase_D/transphosphatidylase"/>
</dbReference>
<feature type="active site" evidence="12">
    <location>
        <position position="214"/>
    </location>
</feature>
<keyword evidence="9 12" id="KW-0472">Membrane</keyword>
<evidence type="ECO:0000256" key="1">
    <source>
        <dbReference type="ARBA" id="ARBA00004651"/>
    </source>
</evidence>
<keyword evidence="2 12" id="KW-1003">Cell membrane</keyword>
<feature type="active site" evidence="12">
    <location>
        <position position="393"/>
    </location>
</feature>
<keyword evidence="6" id="KW-0677">Repeat</keyword>
<feature type="domain" description="PLD phosphodiesterase" evidence="14">
    <location>
        <begin position="209"/>
        <end position="236"/>
    </location>
</feature>
<keyword evidence="4 12" id="KW-0808">Transferase</keyword>
<evidence type="ECO:0000256" key="12">
    <source>
        <dbReference type="HAMAP-Rule" id="MF_01916"/>
    </source>
</evidence>
<proteinExistence type="inferred from homology"/>
<dbReference type="PANTHER" id="PTHR21248:SF22">
    <property type="entry name" value="PHOSPHOLIPASE D"/>
    <property type="match status" value="1"/>
</dbReference>
<feature type="active site" evidence="12">
    <location>
        <position position="221"/>
    </location>
</feature>
<feature type="transmembrane region" description="Helical" evidence="12">
    <location>
        <begin position="6"/>
        <end position="24"/>
    </location>
</feature>
<dbReference type="PROSITE" id="PS50035">
    <property type="entry name" value="PLD"/>
    <property type="match status" value="2"/>
</dbReference>
<comment type="caution">
    <text evidence="15">The sequence shown here is derived from an EMBL/GenBank/DDBJ whole genome shotgun (WGS) entry which is preliminary data.</text>
</comment>
<dbReference type="InterPro" id="IPR030874">
    <property type="entry name" value="Cardiolipin_synth_Firmi"/>
</dbReference>
<feature type="active site" evidence="12">
    <location>
        <position position="398"/>
    </location>
</feature>
<dbReference type="InterPro" id="IPR022924">
    <property type="entry name" value="Cardiolipin_synthase"/>
</dbReference>
<keyword evidence="8 12" id="KW-0443">Lipid metabolism</keyword>
<evidence type="ECO:0000313" key="15">
    <source>
        <dbReference type="EMBL" id="MBW4769504.1"/>
    </source>
</evidence>
<dbReference type="CDD" id="cd09110">
    <property type="entry name" value="PLDc_CLS_1"/>
    <property type="match status" value="1"/>
</dbReference>
<evidence type="ECO:0000256" key="6">
    <source>
        <dbReference type="ARBA" id="ARBA00022737"/>
    </source>
</evidence>
<dbReference type="Pfam" id="PF13396">
    <property type="entry name" value="PLDc_N"/>
    <property type="match status" value="1"/>
</dbReference>
<feature type="active site" evidence="12">
    <location>
        <position position="391"/>
    </location>
</feature>
<evidence type="ECO:0000256" key="3">
    <source>
        <dbReference type="ARBA" id="ARBA00022516"/>
    </source>
</evidence>
<keyword evidence="10 12" id="KW-0594">Phospholipid biosynthesis</keyword>
<dbReference type="InterPro" id="IPR027379">
    <property type="entry name" value="CLS_N"/>
</dbReference>
<dbReference type="CDD" id="cd09112">
    <property type="entry name" value="PLDc_CLS_2"/>
    <property type="match status" value="1"/>
</dbReference>
<dbReference type="EMBL" id="JAHXCT010000004">
    <property type="protein sequence ID" value="MBW4769504.1"/>
    <property type="molecule type" value="Genomic_DNA"/>
</dbReference>
<keyword evidence="11 12" id="KW-1208">Phospholipid metabolism</keyword>
<dbReference type="NCBIfam" id="TIGR04265">
    <property type="entry name" value="bac_cardiolipin"/>
    <property type="match status" value="1"/>
</dbReference>
<keyword evidence="5 12" id="KW-0812">Transmembrane</keyword>
<accession>A0ABS6YFL8</accession>
<dbReference type="EC" id="2.7.8.-" evidence="12 13"/>
<feature type="domain" description="PLD phosphodiesterase" evidence="14">
    <location>
        <begin position="386"/>
        <end position="413"/>
    </location>
</feature>
<evidence type="ECO:0000256" key="7">
    <source>
        <dbReference type="ARBA" id="ARBA00022989"/>
    </source>
</evidence>
<dbReference type="InterPro" id="IPR025202">
    <property type="entry name" value="PLD-like_dom"/>
</dbReference>
<evidence type="ECO:0000259" key="14">
    <source>
        <dbReference type="PROSITE" id="PS50035"/>
    </source>
</evidence>
<comment type="function">
    <text evidence="12">Catalyzes the reversible phosphatidyl group transfer from one phosphatidylglycerol molecule to another to form cardiolipin (CL) (diphosphatidylglycerol) and glycerol.</text>
</comment>
<evidence type="ECO:0000256" key="8">
    <source>
        <dbReference type="ARBA" id="ARBA00023098"/>
    </source>
</evidence>
<organism evidence="15 16">
    <name type="scientific">Hoylesella nanceiensis</name>
    <dbReference type="NCBI Taxonomy" id="425941"/>
    <lineage>
        <taxon>Bacteria</taxon>
        <taxon>Pseudomonadati</taxon>
        <taxon>Bacteroidota</taxon>
        <taxon>Bacteroidia</taxon>
        <taxon>Bacteroidales</taxon>
        <taxon>Prevotellaceae</taxon>
        <taxon>Hoylesella</taxon>
    </lineage>
</organism>
<evidence type="ECO:0000256" key="11">
    <source>
        <dbReference type="ARBA" id="ARBA00023264"/>
    </source>
</evidence>
<keyword evidence="3 12" id="KW-0444">Lipid biosynthesis</keyword>
<keyword evidence="16" id="KW-1185">Reference proteome</keyword>
<keyword evidence="7 12" id="KW-1133">Transmembrane helix</keyword>
<dbReference type="RefSeq" id="WP_219481404.1">
    <property type="nucleotide sequence ID" value="NZ_JAHXCT010000004.1"/>
</dbReference>
<protein>
    <recommendedName>
        <fullName evidence="12 13">Cardiolipin synthase</fullName>
        <shortName evidence="12">CL synthase</shortName>
        <ecNumber evidence="12 13">2.7.8.-</ecNumber>
    </recommendedName>
</protein>